<dbReference type="PANTHER" id="PTHR35519">
    <property type="entry name" value="MEMBRANE PROTEINS"/>
    <property type="match status" value="1"/>
</dbReference>
<feature type="transmembrane region" description="Helical" evidence="1">
    <location>
        <begin position="40"/>
        <end position="62"/>
    </location>
</feature>
<reference evidence="2 3" key="1">
    <citation type="submission" date="2021-05" db="EMBL/GenBank/DDBJ databases">
        <title>Draft genomes of bacteria isolated from model marine particles.</title>
        <authorList>
            <person name="Datta M.S."/>
            <person name="Schwartzman J.A."/>
            <person name="Enke T.N."/>
            <person name="Saavedra J."/>
            <person name="Cermak N."/>
            <person name="Cordero O.X."/>
        </authorList>
    </citation>
    <scope>NUCLEOTIDE SEQUENCE [LARGE SCALE GENOMIC DNA]</scope>
    <source>
        <strain evidence="2 3">D2M19</strain>
    </source>
</reference>
<keyword evidence="1" id="KW-0472">Membrane</keyword>
<keyword evidence="3" id="KW-1185">Reference proteome</keyword>
<dbReference type="Proteomes" id="UP000753376">
    <property type="component" value="Unassembled WGS sequence"/>
</dbReference>
<dbReference type="PANTHER" id="PTHR35519:SF2">
    <property type="entry name" value="PH DOMAIN PROTEIN"/>
    <property type="match status" value="1"/>
</dbReference>
<comment type="caution">
    <text evidence="2">The sequence shown here is derived from an EMBL/GenBank/DDBJ whole genome shotgun (WGS) entry which is preliminary data.</text>
</comment>
<evidence type="ECO:0000256" key="1">
    <source>
        <dbReference type="SAM" id="Phobius"/>
    </source>
</evidence>
<feature type="transmembrane region" description="Helical" evidence="1">
    <location>
        <begin position="83"/>
        <end position="101"/>
    </location>
</feature>
<sequence>MTKPTEARQRAILKRLDKFSRFTDNSISIPFTPFKIGAEAVIGLLPVVGDAVGLVLASYVLIEAQRAGASKKVKLRMLRNMGVDFLGGLIPVVGDAFDAVFKANIRNTRLLRNYLEEQLADEPPTPPFPWKVLIGLSIFFGVVTAGLMFVFES</sequence>
<evidence type="ECO:0000313" key="3">
    <source>
        <dbReference type="Proteomes" id="UP000753376"/>
    </source>
</evidence>
<name>A0ABS6A732_9GAMM</name>
<accession>A0ABS6A732</accession>
<keyword evidence="1" id="KW-0812">Transmembrane</keyword>
<dbReference type="EMBL" id="JAHKPV010000006">
    <property type="protein sequence ID" value="MBU2873535.1"/>
    <property type="molecule type" value="Genomic_DNA"/>
</dbReference>
<gene>
    <name evidence="2" type="ORF">KO508_05875</name>
</gene>
<organism evidence="2 3">
    <name type="scientific">Marinobacter salexigens</name>
    <dbReference type="NCBI Taxonomy" id="1925763"/>
    <lineage>
        <taxon>Bacteria</taxon>
        <taxon>Pseudomonadati</taxon>
        <taxon>Pseudomonadota</taxon>
        <taxon>Gammaproteobacteria</taxon>
        <taxon>Pseudomonadales</taxon>
        <taxon>Marinobacteraceae</taxon>
        <taxon>Marinobacter</taxon>
    </lineage>
</organism>
<feature type="transmembrane region" description="Helical" evidence="1">
    <location>
        <begin position="132"/>
        <end position="151"/>
    </location>
</feature>
<proteinExistence type="predicted"/>
<dbReference type="InterPro" id="IPR025187">
    <property type="entry name" value="DUF4112"/>
</dbReference>
<dbReference type="RefSeq" id="WP_216007429.1">
    <property type="nucleotide sequence ID" value="NZ_JAHKPV010000006.1"/>
</dbReference>
<evidence type="ECO:0000313" key="2">
    <source>
        <dbReference type="EMBL" id="MBU2873535.1"/>
    </source>
</evidence>
<protein>
    <submittedName>
        <fullName evidence="2">DUF4112 domain-containing protein</fullName>
    </submittedName>
</protein>
<dbReference type="Pfam" id="PF13430">
    <property type="entry name" value="DUF4112"/>
    <property type="match status" value="1"/>
</dbReference>
<keyword evidence="1" id="KW-1133">Transmembrane helix</keyword>